<keyword evidence="1" id="KW-0479">Metal-binding</keyword>
<dbReference type="InterPro" id="IPR006357">
    <property type="entry name" value="HAD-SF_hydro_IIA"/>
</dbReference>
<evidence type="ECO:0000256" key="1">
    <source>
        <dbReference type="PIRNR" id="PIRNR000915"/>
    </source>
</evidence>
<dbReference type="PANTHER" id="PTHR19288:SF46">
    <property type="entry name" value="HALOACID DEHALOGENASE-LIKE HYDROLASE DOMAIN-CONTAINING PROTEIN 2"/>
    <property type="match status" value="1"/>
</dbReference>
<name>A0ABQ5TNN4_9BACI</name>
<dbReference type="Pfam" id="PF13242">
    <property type="entry name" value="Hydrolase_like"/>
    <property type="match status" value="1"/>
</dbReference>
<dbReference type="Gene3D" id="3.40.50.1000">
    <property type="entry name" value="HAD superfamily/HAD-like"/>
    <property type="match status" value="2"/>
</dbReference>
<dbReference type="InterPro" id="IPR036412">
    <property type="entry name" value="HAD-like_sf"/>
</dbReference>
<gene>
    <name evidence="2" type="ORF">MACH08_31600</name>
</gene>
<comment type="caution">
    <text evidence="2">The sequence shown here is derived from an EMBL/GenBank/DDBJ whole genome shotgun (WGS) entry which is preliminary data.</text>
</comment>
<organism evidence="2 3">
    <name type="scientific">Oceanobacillus kimchii</name>
    <dbReference type="NCBI Taxonomy" id="746691"/>
    <lineage>
        <taxon>Bacteria</taxon>
        <taxon>Bacillati</taxon>
        <taxon>Bacillota</taxon>
        <taxon>Bacilli</taxon>
        <taxon>Bacillales</taxon>
        <taxon>Bacillaceae</taxon>
        <taxon>Oceanobacillus</taxon>
    </lineage>
</organism>
<protein>
    <recommendedName>
        <fullName evidence="1">Acid sugar phosphatase</fullName>
        <ecNumber evidence="1">3.1.3.-</ecNumber>
    </recommendedName>
</protein>
<evidence type="ECO:0000313" key="2">
    <source>
        <dbReference type="EMBL" id="GLO67376.1"/>
    </source>
</evidence>
<dbReference type="NCBIfam" id="TIGR01460">
    <property type="entry name" value="HAD-SF-IIA"/>
    <property type="match status" value="1"/>
</dbReference>
<dbReference type="PIRSF" id="PIRSF000915">
    <property type="entry name" value="PGP-type_phosphatase"/>
    <property type="match status" value="1"/>
</dbReference>
<dbReference type="RefSeq" id="WP_317958282.1">
    <property type="nucleotide sequence ID" value="NZ_BSKO01000001.1"/>
</dbReference>
<dbReference type="SUPFAM" id="SSF56784">
    <property type="entry name" value="HAD-like"/>
    <property type="match status" value="1"/>
</dbReference>
<dbReference type="InterPro" id="IPR023214">
    <property type="entry name" value="HAD_sf"/>
</dbReference>
<keyword evidence="1" id="KW-0460">Magnesium</keyword>
<comment type="cofactor">
    <cofactor evidence="1">
        <name>Mg(2+)</name>
        <dbReference type="ChEBI" id="CHEBI:18420"/>
    </cofactor>
</comment>
<evidence type="ECO:0000313" key="3">
    <source>
        <dbReference type="Proteomes" id="UP001275436"/>
    </source>
</evidence>
<keyword evidence="3" id="KW-1185">Reference proteome</keyword>
<proteinExistence type="inferred from homology"/>
<dbReference type="EC" id="3.1.3.-" evidence="1"/>
<dbReference type="PANTHER" id="PTHR19288">
    <property type="entry name" value="4-NITROPHENYLPHOSPHATASE-RELATED"/>
    <property type="match status" value="1"/>
</dbReference>
<comment type="function">
    <text evidence="1">Catalyzes the dephosphorylation of 2-6 carbon acid sugars in vitro.</text>
</comment>
<dbReference type="Pfam" id="PF13344">
    <property type="entry name" value="Hydrolase_6"/>
    <property type="match status" value="1"/>
</dbReference>
<comment type="similarity">
    <text evidence="1">Belongs to the HAD-like hydrolase superfamily. NagD family.</text>
</comment>
<accession>A0ABQ5TNN4</accession>
<dbReference type="EMBL" id="BSKO01000001">
    <property type="protein sequence ID" value="GLO67376.1"/>
    <property type="molecule type" value="Genomic_DNA"/>
</dbReference>
<reference evidence="2 3" key="1">
    <citation type="submission" date="2023-02" db="EMBL/GenBank/DDBJ databases">
        <title>Oceanobacillus kimchii IFOP_LL358 isolated form Alexandrium catenella lab strain.</title>
        <authorList>
            <person name="Gajardo G."/>
            <person name="Ueki S."/>
            <person name="Maruyama F."/>
        </authorList>
    </citation>
    <scope>NUCLEOTIDE SEQUENCE [LARGE SCALE GENOMIC DNA]</scope>
    <source>
        <strain evidence="2 3">IFOP_LL358</strain>
    </source>
</reference>
<dbReference type="Proteomes" id="UP001275436">
    <property type="component" value="Unassembled WGS sequence"/>
</dbReference>
<sequence length="272" mass="30299">MQRGFIFDLDGTIYIDNQLIPGALDTVQKLIQRGDKIIYFTNKSIESIATYVQKLRALGIEVQDNQVVNSNYLVARYLEKNIAQQANVMVIGENPLIEEIEKIGIGCTWNPVETSYVIIGWDREFTYEKLNLAFQAWKKGATIIATNPDRTCPVASGEIPDCGAMIGALEGATGEKVELILGKPSVQAAKFITQELMHLPPEQCFMIGDRIETDIKMGIESGMHTVLVLTGITTKEIVNQSQYQPEFIVDSIRDLIDATTNLNSKGKDLRKK</sequence>